<dbReference type="Proteomes" id="UP000011841">
    <property type="component" value="Chromosome"/>
</dbReference>
<dbReference type="PANTHER" id="PTHR41775">
    <property type="entry name" value="SECRETED PROTEIN-RELATED"/>
    <property type="match status" value="1"/>
</dbReference>
<keyword evidence="1" id="KW-0482">Metalloprotease</keyword>
<dbReference type="GO" id="GO:0006508">
    <property type="term" value="P:proteolysis"/>
    <property type="evidence" value="ECO:0007669"/>
    <property type="project" value="UniProtKB-KW"/>
</dbReference>
<dbReference type="KEGG" id="aol:S58_37530"/>
<evidence type="ECO:0000313" key="2">
    <source>
        <dbReference type="Proteomes" id="UP000011841"/>
    </source>
</evidence>
<sequence>MSMPFANREFIFTQPDGTKLKVYGTGNQHQATFTTSSGFTVVRNPASGYFEYARRDVTQHPAPSGIVADAMNPLSAGIQPRLKPPAPNQISAYVSPGLPRSPSRWQVRRDQHRLRMLADAVNGATPAPPQRQTVGTFVGLCLLVEFDDEQAVIPQSGVDNFCNQQGYRGFGNNGSVRDYFFDVSDGKLTYTNIVAPWFKASKPRTYYTDESVQYPMRARELILEALAHHMNNGFDFSRLSADDQKFIYAINVFYAGTRVNNWSQGLWPHSFHLQAPIQLAPGKFANDYQITDMSSELTLGTFCHENGHMICDFPDLYDYGNESRGVGSYCLMCAGANVDPKNPTQVGAYLKHAAGWSSKVTPLAAGGSCQLPAGKNEFGLFRRNRTQYFILENRERSGRDASLPSVGLAIWKVDEAGNNSNEAMTPASHYECSLIQADGSADLEMGVNDGDPGDLYGEGGVFSSTTRPNSNWWDGTASDLTIRSISAPGPTITFSV</sequence>
<organism evidence="1 2">
    <name type="scientific">Bradyrhizobium oligotrophicum S58</name>
    <dbReference type="NCBI Taxonomy" id="1245469"/>
    <lineage>
        <taxon>Bacteria</taxon>
        <taxon>Pseudomonadati</taxon>
        <taxon>Pseudomonadota</taxon>
        <taxon>Alphaproteobacteria</taxon>
        <taxon>Hyphomicrobiales</taxon>
        <taxon>Nitrobacteraceae</taxon>
        <taxon>Bradyrhizobium</taxon>
    </lineage>
</organism>
<gene>
    <name evidence="1" type="ORF">S58_37530</name>
</gene>
<dbReference type="OrthoDB" id="9790784at2"/>
<evidence type="ECO:0000313" key="1">
    <source>
        <dbReference type="EMBL" id="BAM89746.1"/>
    </source>
</evidence>
<dbReference type="PATRIC" id="fig|1245469.3.peg.3830"/>
<reference evidence="1 2" key="1">
    <citation type="journal article" date="2013" name="Appl. Environ. Microbiol.">
        <title>Genome analysis suggests that the soil oligotrophic bacterium Agromonas oligotrophica (Bradyrhizobium oligotrophicum) is a nitrogen-fixing symbiont of Aeschynomene indica.</title>
        <authorList>
            <person name="Okubo T."/>
            <person name="Fukushima S."/>
            <person name="Itakura M."/>
            <person name="Oshima K."/>
            <person name="Longtonglang A."/>
            <person name="Teaumroong N."/>
            <person name="Mitsui H."/>
            <person name="Hattori M."/>
            <person name="Hattori R."/>
            <person name="Hattori T."/>
            <person name="Minamisawa K."/>
        </authorList>
    </citation>
    <scope>NUCLEOTIDE SEQUENCE [LARGE SCALE GENOMIC DNA]</scope>
    <source>
        <strain evidence="1 2">S58</strain>
    </source>
</reference>
<dbReference type="HOGENOM" id="CLU_022018_0_0_5"/>
<keyword evidence="1" id="KW-0645">Protease</keyword>
<dbReference type="EMBL" id="AP012603">
    <property type="protein sequence ID" value="BAM89746.1"/>
    <property type="molecule type" value="Genomic_DNA"/>
</dbReference>
<dbReference type="STRING" id="1245469.S58_37530"/>
<dbReference type="eggNOG" id="COG4412">
    <property type="taxonomic scope" value="Bacteria"/>
</dbReference>
<proteinExistence type="predicted"/>
<dbReference type="PANTHER" id="PTHR41775:SF1">
    <property type="entry name" value="PEPTIDASE M6-LIKE DOMAIN-CONTAINING PROTEIN"/>
    <property type="match status" value="1"/>
</dbReference>
<dbReference type="GeneID" id="301817576"/>
<dbReference type="GO" id="GO:0008237">
    <property type="term" value="F:metallopeptidase activity"/>
    <property type="evidence" value="ECO:0007669"/>
    <property type="project" value="UniProtKB-KW"/>
</dbReference>
<dbReference type="AlphaFoldDB" id="M4Z903"/>
<keyword evidence="1" id="KW-0378">Hydrolase</keyword>
<name>M4Z903_9BRAD</name>
<dbReference type="NCBIfam" id="TIGR03296">
    <property type="entry name" value="M6dom_TIGR03296"/>
    <property type="match status" value="1"/>
</dbReference>
<dbReference type="RefSeq" id="WP_015666856.1">
    <property type="nucleotide sequence ID" value="NC_020453.1"/>
</dbReference>
<protein>
    <submittedName>
        <fullName evidence="1">Secreted metalloprotease</fullName>
    </submittedName>
</protein>
<accession>M4Z903</accession>
<keyword evidence="2" id="KW-1185">Reference proteome</keyword>
<dbReference type="InterPro" id="IPR008757">
    <property type="entry name" value="Peptidase_M6-like_domain"/>
</dbReference>